<gene>
    <name evidence="1" type="ORF">F0Q45_18800</name>
</gene>
<dbReference type="Proteomes" id="UP000324701">
    <property type="component" value="Unassembled WGS sequence"/>
</dbReference>
<proteinExistence type="predicted"/>
<comment type="caution">
    <text evidence="1">The sequence shown here is derived from an EMBL/GenBank/DDBJ whole genome shotgun (WGS) entry which is preliminary data.</text>
</comment>
<protein>
    <submittedName>
        <fullName evidence="1">Uncharacterized protein</fullName>
    </submittedName>
</protein>
<dbReference type="OrthoDB" id="4739356at2"/>
<name>A0A5B1BP42_MYCSI</name>
<accession>A0A5B1BP42</accession>
<dbReference type="RefSeq" id="WP_149655375.1">
    <property type="nucleotide sequence ID" value="NZ_VTZN01000132.1"/>
</dbReference>
<organism evidence="1 2">
    <name type="scientific">Mycobacterium simiae</name>
    <name type="common">Mycobacterium habana</name>
    <dbReference type="NCBI Taxonomy" id="1784"/>
    <lineage>
        <taxon>Bacteria</taxon>
        <taxon>Bacillati</taxon>
        <taxon>Actinomycetota</taxon>
        <taxon>Actinomycetes</taxon>
        <taxon>Mycobacteriales</taxon>
        <taxon>Mycobacteriaceae</taxon>
        <taxon>Mycobacterium</taxon>
        <taxon>Mycobacterium simiae complex</taxon>
    </lineage>
</organism>
<dbReference type="EMBL" id="VTZN01000132">
    <property type="protein sequence ID" value="KAA1248769.1"/>
    <property type="molecule type" value="Genomic_DNA"/>
</dbReference>
<sequence length="91" mass="10008">MSSLRLYLDLVIDAAEALVARVPSPSWWVPLLGTALGALWVLAQLCRLVLGLTGPAVWLEQLSGSTVQLTSFWLSGWIDRLYAAALRETRI</sequence>
<keyword evidence="2" id="KW-1185">Reference proteome</keyword>
<dbReference type="AlphaFoldDB" id="A0A5B1BP42"/>
<reference evidence="1 2" key="1">
    <citation type="submission" date="2019-09" db="EMBL/GenBank/DDBJ databases">
        <title>Report of infection by Mycobacterium simiae a patient suffering from pulmonary tuberculosis.</title>
        <authorList>
            <person name="Mohanty P.S."/>
            <person name="Bansal A.K."/>
            <person name="Singh H."/>
            <person name="Sharma S."/>
            <person name="Patil S.A."/>
            <person name="Upadhaya P."/>
            <person name="Singh P.K."/>
            <person name="Kumar D."/>
            <person name="Kumar S."/>
            <person name="Singh R.K."/>
            <person name="Chaudhary B."/>
        </authorList>
    </citation>
    <scope>NUCLEOTIDE SEQUENCE [LARGE SCALE GENOMIC DNA]</scope>
    <source>
        <strain evidence="1 2">JAL-560-SIM</strain>
    </source>
</reference>
<evidence type="ECO:0000313" key="2">
    <source>
        <dbReference type="Proteomes" id="UP000324701"/>
    </source>
</evidence>
<evidence type="ECO:0000313" key="1">
    <source>
        <dbReference type="EMBL" id="KAA1248769.1"/>
    </source>
</evidence>